<dbReference type="RefSeq" id="WP_123324798.1">
    <property type="nucleotide sequence ID" value="NZ_JBHRSX010000022.1"/>
</dbReference>
<evidence type="ECO:0000313" key="1">
    <source>
        <dbReference type="EMBL" id="MFC3202471.1"/>
    </source>
</evidence>
<sequence>MKELTNDIDSGHVRELLKVGAQAMLSNLLEHKEYRDGVLQLMENHNRIETGELLFVAPYYNYCCQAYVAEGKNGLYRIFQQNISPNISAPIFTMDYINSVYIENYERYFEDNK</sequence>
<reference evidence="2" key="1">
    <citation type="journal article" date="2019" name="Int. J. Syst. Evol. Microbiol.">
        <title>The Global Catalogue of Microorganisms (GCM) 10K type strain sequencing project: providing services to taxonomists for standard genome sequencing and annotation.</title>
        <authorList>
            <consortium name="The Broad Institute Genomics Platform"/>
            <consortium name="The Broad Institute Genome Sequencing Center for Infectious Disease"/>
            <person name="Wu L."/>
            <person name="Ma J."/>
        </authorList>
    </citation>
    <scope>NUCLEOTIDE SEQUENCE [LARGE SCALE GENOMIC DNA]</scope>
    <source>
        <strain evidence="2">KCTC 52449</strain>
    </source>
</reference>
<comment type="caution">
    <text evidence="1">The sequence shown here is derived from an EMBL/GenBank/DDBJ whole genome shotgun (WGS) entry which is preliminary data.</text>
</comment>
<keyword evidence="2" id="KW-1185">Reference proteome</keyword>
<name>A0ABV7JX07_9ALTE</name>
<evidence type="ECO:0000313" key="2">
    <source>
        <dbReference type="Proteomes" id="UP001595477"/>
    </source>
</evidence>
<gene>
    <name evidence="1" type="ORF">ACFOEW_11655</name>
</gene>
<organism evidence="1 2">
    <name type="scientific">Alteromonas oceani</name>
    <dbReference type="NCBI Taxonomy" id="2071609"/>
    <lineage>
        <taxon>Bacteria</taxon>
        <taxon>Pseudomonadati</taxon>
        <taxon>Pseudomonadota</taxon>
        <taxon>Gammaproteobacteria</taxon>
        <taxon>Alteromonadales</taxon>
        <taxon>Alteromonadaceae</taxon>
        <taxon>Alteromonas/Salinimonas group</taxon>
        <taxon>Alteromonas</taxon>
    </lineage>
</organism>
<proteinExistence type="predicted"/>
<dbReference type="Proteomes" id="UP001595477">
    <property type="component" value="Unassembled WGS sequence"/>
</dbReference>
<protein>
    <submittedName>
        <fullName evidence="1">Uncharacterized protein</fullName>
    </submittedName>
</protein>
<dbReference type="EMBL" id="JBHRSX010000022">
    <property type="protein sequence ID" value="MFC3202471.1"/>
    <property type="molecule type" value="Genomic_DNA"/>
</dbReference>
<accession>A0ABV7JX07</accession>